<sequence length="134" mass="16012">MAIDNYRRFYAILRYMPPLYERDEQKKQLVLQYTNGRTDSLRDMTTKEYNAMCSALEREFGIRELRREKRSICLRLMQQLGKDTTDWSVVDEYCVDPRIAGKPFRELTNGELDTLARKLRAIKHRQDKKSSINQ</sequence>
<name>A0A2V1IW02_9BACT</name>
<dbReference type="Proteomes" id="UP000244925">
    <property type="component" value="Unassembled WGS sequence"/>
</dbReference>
<dbReference type="GeneID" id="93425061"/>
<gene>
    <name evidence="1" type="ORF">C5O25_10410</name>
</gene>
<evidence type="ECO:0000313" key="2">
    <source>
        <dbReference type="Proteomes" id="UP000244925"/>
    </source>
</evidence>
<evidence type="ECO:0000313" key="1">
    <source>
        <dbReference type="EMBL" id="PWB06419.1"/>
    </source>
</evidence>
<protein>
    <submittedName>
        <fullName evidence="1">Uncharacterized protein</fullName>
    </submittedName>
</protein>
<dbReference type="EMBL" id="PUBV01000025">
    <property type="protein sequence ID" value="PWB06419.1"/>
    <property type="molecule type" value="Genomic_DNA"/>
</dbReference>
<comment type="caution">
    <text evidence="1">The sequence shown here is derived from an EMBL/GenBank/DDBJ whole genome shotgun (WGS) entry which is preliminary data.</text>
</comment>
<proteinExistence type="predicted"/>
<dbReference type="RefSeq" id="WP_107036680.1">
    <property type="nucleotide sequence ID" value="NZ_CAOOBX010000053.1"/>
</dbReference>
<accession>A0A2V1IW02</accession>
<keyword evidence="2" id="KW-1185">Reference proteome</keyword>
<organism evidence="1 2">
    <name type="scientific">Paramuribaculum intestinale</name>
    <dbReference type="NCBI Taxonomy" id="2094151"/>
    <lineage>
        <taxon>Bacteria</taxon>
        <taxon>Pseudomonadati</taxon>
        <taxon>Bacteroidota</taxon>
        <taxon>Bacteroidia</taxon>
        <taxon>Bacteroidales</taxon>
        <taxon>Muribaculaceae</taxon>
        <taxon>Paramuribaculum</taxon>
    </lineage>
</organism>
<dbReference type="AlphaFoldDB" id="A0A2V1IW02"/>
<reference evidence="2" key="1">
    <citation type="submission" date="2018-02" db="EMBL/GenBank/DDBJ databases">
        <authorList>
            <person name="Clavel T."/>
            <person name="Strowig T."/>
        </authorList>
    </citation>
    <scope>NUCLEOTIDE SEQUENCE [LARGE SCALE GENOMIC DNA]</scope>
    <source>
        <strain evidence="2">DSM 100764</strain>
    </source>
</reference>